<dbReference type="InterPro" id="IPR017867">
    <property type="entry name" value="Tyr_phospatase_low_mol_wt"/>
</dbReference>
<dbReference type="AlphaFoldDB" id="A0A4U1B2X1"/>
<evidence type="ECO:0000256" key="1">
    <source>
        <dbReference type="ARBA" id="ARBA00011063"/>
    </source>
</evidence>
<dbReference type="Pfam" id="PF01451">
    <property type="entry name" value="LMWPc"/>
    <property type="match status" value="1"/>
</dbReference>
<dbReference type="PRINTS" id="PR00719">
    <property type="entry name" value="LMWPTPASE"/>
</dbReference>
<sequence length="168" mass="18407">MNQDSNRKVISSVLFVCMGNICRSPTADAVFRHKAREQGVDIEVDSAGTIAYHQGESPDSRSAAAGRARGYDFSGITARKVVMADFDNFDLILAMDKANLMDLQDMSPDHHLPKVKLFLEYACQFAEMEVPDPYYGGGQGFEHVLDLIEDASEGLLAELRGKVRGGSC</sequence>
<dbReference type="InterPro" id="IPR023485">
    <property type="entry name" value="Ptyr_pPase"/>
</dbReference>
<feature type="active site" evidence="4">
    <location>
        <position position="23"/>
    </location>
</feature>
<dbReference type="RefSeq" id="WP_136737128.1">
    <property type="nucleotide sequence ID" value="NZ_SWDB01000039.1"/>
</dbReference>
<comment type="similarity">
    <text evidence="1">Belongs to the low molecular weight phosphotyrosine protein phosphatase family.</text>
</comment>
<reference evidence="6 7" key="1">
    <citation type="submission" date="2019-04" db="EMBL/GenBank/DDBJ databases">
        <title>Thalassotalea guangxiensis sp. nov., isolated from sediment of the coastal wetland.</title>
        <authorList>
            <person name="Zheng S."/>
            <person name="Zhang D."/>
        </authorList>
    </citation>
    <scope>NUCLEOTIDE SEQUENCE [LARGE SCALE GENOMIC DNA]</scope>
    <source>
        <strain evidence="6 7">ZS-4</strain>
    </source>
</reference>
<evidence type="ECO:0000313" key="7">
    <source>
        <dbReference type="Proteomes" id="UP000307999"/>
    </source>
</evidence>
<dbReference type="GO" id="GO:0004725">
    <property type="term" value="F:protein tyrosine phosphatase activity"/>
    <property type="evidence" value="ECO:0007669"/>
    <property type="project" value="InterPro"/>
</dbReference>
<dbReference type="EMBL" id="SWDB01000039">
    <property type="protein sequence ID" value="TKB43349.1"/>
    <property type="molecule type" value="Genomic_DNA"/>
</dbReference>
<dbReference type="OrthoDB" id="9784339at2"/>
<protein>
    <submittedName>
        <fullName evidence="6">Low molecular weight phosphotyrosine protein phosphatase</fullName>
    </submittedName>
</protein>
<name>A0A4U1B2X1_9GAMM</name>
<evidence type="ECO:0000256" key="4">
    <source>
        <dbReference type="PIRSR" id="PIRSR617867-1"/>
    </source>
</evidence>
<evidence type="ECO:0000313" key="6">
    <source>
        <dbReference type="EMBL" id="TKB43349.1"/>
    </source>
</evidence>
<feature type="active site" description="Proton donor" evidence="4">
    <location>
        <position position="132"/>
    </location>
</feature>
<keyword evidence="2" id="KW-0378">Hydrolase</keyword>
<gene>
    <name evidence="6" type="ORF">E8M12_15250</name>
</gene>
<dbReference type="SUPFAM" id="SSF52788">
    <property type="entry name" value="Phosphotyrosine protein phosphatases I"/>
    <property type="match status" value="1"/>
</dbReference>
<proteinExistence type="inferred from homology"/>
<dbReference type="Proteomes" id="UP000307999">
    <property type="component" value="Unassembled WGS sequence"/>
</dbReference>
<comment type="caution">
    <text evidence="6">The sequence shown here is derived from an EMBL/GenBank/DDBJ whole genome shotgun (WGS) entry which is preliminary data.</text>
</comment>
<keyword evidence="3" id="KW-0904">Protein phosphatase</keyword>
<evidence type="ECO:0000256" key="3">
    <source>
        <dbReference type="ARBA" id="ARBA00022912"/>
    </source>
</evidence>
<feature type="active site" description="Nucleophile" evidence="4">
    <location>
        <position position="17"/>
    </location>
</feature>
<dbReference type="CDD" id="cd16343">
    <property type="entry name" value="LMWPTP"/>
    <property type="match status" value="1"/>
</dbReference>
<dbReference type="InterPro" id="IPR036196">
    <property type="entry name" value="Ptyr_pPase_sf"/>
</dbReference>
<dbReference type="SMART" id="SM00226">
    <property type="entry name" value="LMWPc"/>
    <property type="match status" value="1"/>
</dbReference>
<dbReference type="InterPro" id="IPR052995">
    <property type="entry name" value="LMW-PTP"/>
</dbReference>
<dbReference type="FunFam" id="3.40.50.2300:FF:000113">
    <property type="entry name" value="Low molecular weight protein-tyrosine-phosphatase"/>
    <property type="match status" value="1"/>
</dbReference>
<dbReference type="PANTHER" id="PTHR47439:SF1">
    <property type="entry name" value="ACID PHOSPHATASE"/>
    <property type="match status" value="1"/>
</dbReference>
<accession>A0A4U1B2X1</accession>
<dbReference type="Gene3D" id="3.40.50.2300">
    <property type="match status" value="1"/>
</dbReference>
<keyword evidence="7" id="KW-1185">Reference proteome</keyword>
<evidence type="ECO:0000256" key="2">
    <source>
        <dbReference type="ARBA" id="ARBA00022801"/>
    </source>
</evidence>
<dbReference type="PANTHER" id="PTHR47439">
    <property type="entry name" value="LOW MOLECULAR WEIGHT PHOSPHOTYROSINE PROTEIN PHOSPHATASE-RELATED"/>
    <property type="match status" value="1"/>
</dbReference>
<organism evidence="6 7">
    <name type="scientific">Thalassotalea mangrovi</name>
    <dbReference type="NCBI Taxonomy" id="2572245"/>
    <lineage>
        <taxon>Bacteria</taxon>
        <taxon>Pseudomonadati</taxon>
        <taxon>Pseudomonadota</taxon>
        <taxon>Gammaproteobacteria</taxon>
        <taxon>Alteromonadales</taxon>
        <taxon>Colwelliaceae</taxon>
        <taxon>Thalassotalea</taxon>
    </lineage>
</organism>
<evidence type="ECO:0000259" key="5">
    <source>
        <dbReference type="SMART" id="SM00226"/>
    </source>
</evidence>
<feature type="domain" description="Phosphotyrosine protein phosphatase I" evidence="5">
    <location>
        <begin position="11"/>
        <end position="158"/>
    </location>
</feature>